<dbReference type="HOGENOM" id="CLU_1461707_0_0_1"/>
<comment type="caution">
    <text evidence="4">The sequence shown here is derived from an EMBL/GenBank/DDBJ whole genome shotgun (WGS) entry which is preliminary data.</text>
</comment>
<dbReference type="RefSeq" id="XP_052904266.1">
    <property type="nucleotide sequence ID" value="XM_053049316.1"/>
</dbReference>
<accession>A0A086J0P3</accession>
<evidence type="ECO:0000313" key="5">
    <source>
        <dbReference type="Proteomes" id="UP000054524"/>
    </source>
</evidence>
<feature type="repeat" description="Filamin" evidence="1">
    <location>
        <begin position="30"/>
        <end position="116"/>
    </location>
</feature>
<evidence type="ECO:0000313" key="4">
    <source>
        <dbReference type="EMBL" id="KFG25711.1"/>
    </source>
</evidence>
<sequence>MKRVFLAIFFIGLALCETFDVAGDDKFVLGLRLAEGRKTRLEMSLSGVGNGPTTLQLKDPSNKVIRTFKDETNMTISFMPKEAGDYNLTLSNPSKKKIIFTVILPEADEGPFASQVEANLGKDLEDFLRRIIDAHKSLLSRQTEHLEKAKGTKSWIKKLTLLEVCLCLLALYYVQSEAVKTFYSTRKV</sequence>
<dbReference type="OrthoDB" id="2187334at2759"/>
<name>A0A086J0P3_NEMA1</name>
<dbReference type="Proteomes" id="UP000054524">
    <property type="component" value="Unassembled WGS sequence"/>
</dbReference>
<reference evidence="4 5" key="1">
    <citation type="journal article" date="2014" name="Genome Announc.">
        <title>Genome Sequence of the Microsporidian Species Nematocida sp1 Strain ERTm6 (ATCC PRA-372).</title>
        <authorList>
            <person name="Bakowski M.A."/>
            <person name="Priest M."/>
            <person name="Young S."/>
            <person name="Cuomo C.A."/>
            <person name="Troemel E.R."/>
        </authorList>
    </citation>
    <scope>NUCLEOTIDE SEQUENCE [LARGE SCALE GENOMIC DNA]</scope>
    <source>
        <strain evidence="4 5">ERTm6</strain>
    </source>
</reference>
<dbReference type="AlphaFoldDB" id="A0A086J0P3"/>
<feature type="domain" description="GOLD" evidence="3">
    <location>
        <begin position="16"/>
        <end position="177"/>
    </location>
</feature>
<dbReference type="EMBL" id="AKIJ01000004">
    <property type="protein sequence ID" value="KFG25711.1"/>
    <property type="molecule type" value="Genomic_DNA"/>
</dbReference>
<dbReference type="SMART" id="SM01190">
    <property type="entry name" value="EMP24_GP25L"/>
    <property type="match status" value="1"/>
</dbReference>
<dbReference type="GeneID" id="77676665"/>
<evidence type="ECO:0000256" key="1">
    <source>
        <dbReference type="PROSITE-ProRule" id="PRU00087"/>
    </source>
</evidence>
<keyword evidence="5" id="KW-1185">Reference proteome</keyword>
<protein>
    <recommendedName>
        <fullName evidence="3">GOLD domain-containing protein</fullName>
    </recommendedName>
</protein>
<dbReference type="InterPro" id="IPR017868">
    <property type="entry name" value="Filamin/ABP280_repeat-like"/>
</dbReference>
<keyword evidence="2" id="KW-0732">Signal</keyword>
<organism evidence="4 5">
    <name type="scientific">Nematocida ausubeli (strain ATCC PRA-371 / ERTm2)</name>
    <name type="common">Nematode killer fungus</name>
    <dbReference type="NCBI Taxonomy" id="1913371"/>
    <lineage>
        <taxon>Eukaryota</taxon>
        <taxon>Fungi</taxon>
        <taxon>Fungi incertae sedis</taxon>
        <taxon>Microsporidia</taxon>
        <taxon>Nematocida</taxon>
    </lineage>
</organism>
<gene>
    <name evidence="4" type="ORF">NESG_01692</name>
</gene>
<evidence type="ECO:0000256" key="2">
    <source>
        <dbReference type="SAM" id="SignalP"/>
    </source>
</evidence>
<dbReference type="Pfam" id="PF01105">
    <property type="entry name" value="EMP24_GP25L"/>
    <property type="match status" value="1"/>
</dbReference>
<proteinExistence type="predicted"/>
<dbReference type="InterPro" id="IPR009038">
    <property type="entry name" value="GOLD_dom"/>
</dbReference>
<feature type="signal peptide" evidence="2">
    <location>
        <begin position="1"/>
        <end position="16"/>
    </location>
</feature>
<evidence type="ECO:0000259" key="3">
    <source>
        <dbReference type="SMART" id="SM01190"/>
    </source>
</evidence>
<feature type="chain" id="PRO_5001807812" description="GOLD domain-containing protein" evidence="2">
    <location>
        <begin position="17"/>
        <end position="188"/>
    </location>
</feature>
<dbReference type="PROSITE" id="PS50194">
    <property type="entry name" value="FILAMIN_REPEAT"/>
    <property type="match status" value="1"/>
</dbReference>